<feature type="domain" description="PI-PLC Y-box" evidence="9">
    <location>
        <begin position="586"/>
        <end position="701"/>
    </location>
</feature>
<evidence type="ECO:0000256" key="1">
    <source>
        <dbReference type="ARBA" id="ARBA00012368"/>
    </source>
</evidence>
<dbReference type="STRING" id="743788.S8EE72"/>
<organism evidence="11 12">
    <name type="scientific">Fomitopsis schrenkii</name>
    <name type="common">Brown rot fungus</name>
    <dbReference type="NCBI Taxonomy" id="2126942"/>
    <lineage>
        <taxon>Eukaryota</taxon>
        <taxon>Fungi</taxon>
        <taxon>Dikarya</taxon>
        <taxon>Basidiomycota</taxon>
        <taxon>Agaricomycotina</taxon>
        <taxon>Agaricomycetes</taxon>
        <taxon>Polyporales</taxon>
        <taxon>Fomitopsis</taxon>
    </lineage>
</organism>
<dbReference type="GO" id="GO:0005509">
    <property type="term" value="F:calcium ion binding"/>
    <property type="evidence" value="ECO:0007669"/>
    <property type="project" value="InterPro"/>
</dbReference>
<dbReference type="PROSITE" id="PS50222">
    <property type="entry name" value="EF_HAND_2"/>
    <property type="match status" value="1"/>
</dbReference>
<dbReference type="InterPro" id="IPR017946">
    <property type="entry name" value="PLC-like_Pdiesterase_TIM-brl"/>
</dbReference>
<dbReference type="eggNOG" id="KOG0169">
    <property type="taxonomic scope" value="Eukaryota"/>
</dbReference>
<dbReference type="CDD" id="cd16207">
    <property type="entry name" value="EFh_ScPlc1p_like"/>
    <property type="match status" value="1"/>
</dbReference>
<feature type="compositionally biased region" description="Low complexity" evidence="7">
    <location>
        <begin position="289"/>
        <end position="313"/>
    </location>
</feature>
<dbReference type="PROSITE" id="PS50004">
    <property type="entry name" value="C2"/>
    <property type="match status" value="1"/>
</dbReference>
<dbReference type="GO" id="GO:0016042">
    <property type="term" value="P:lipid catabolic process"/>
    <property type="evidence" value="ECO:0007669"/>
    <property type="project" value="UniProtKB-KW"/>
</dbReference>
<dbReference type="Gene3D" id="1.10.238.10">
    <property type="entry name" value="EF-hand"/>
    <property type="match status" value="1"/>
</dbReference>
<accession>S8EE72</accession>
<keyword evidence="2 6" id="KW-0378">Hydrolase</keyword>
<dbReference type="CDD" id="cd00275">
    <property type="entry name" value="C2_PLC_like"/>
    <property type="match status" value="1"/>
</dbReference>
<dbReference type="CDD" id="cd08598">
    <property type="entry name" value="PI-PLC1c_yeast"/>
    <property type="match status" value="1"/>
</dbReference>
<dbReference type="SUPFAM" id="SSF50729">
    <property type="entry name" value="PH domain-like"/>
    <property type="match status" value="1"/>
</dbReference>
<dbReference type="HOGENOM" id="CLU_002738_1_2_1"/>
<evidence type="ECO:0000259" key="10">
    <source>
        <dbReference type="PROSITE" id="PS50222"/>
    </source>
</evidence>
<dbReference type="SUPFAM" id="SSF47473">
    <property type="entry name" value="EF-hand"/>
    <property type="match status" value="1"/>
</dbReference>
<dbReference type="SMART" id="SM00239">
    <property type="entry name" value="C2"/>
    <property type="match status" value="1"/>
</dbReference>
<evidence type="ECO:0000259" key="9">
    <source>
        <dbReference type="PROSITE" id="PS50008"/>
    </source>
</evidence>
<dbReference type="SMART" id="SM00148">
    <property type="entry name" value="PLCXc"/>
    <property type="match status" value="1"/>
</dbReference>
<dbReference type="InParanoid" id="S8EE72"/>
<dbReference type="Pfam" id="PF00388">
    <property type="entry name" value="PI-PLC-X"/>
    <property type="match status" value="1"/>
</dbReference>
<keyword evidence="3 6" id="KW-0442">Lipid degradation</keyword>
<evidence type="ECO:0000256" key="4">
    <source>
        <dbReference type="ARBA" id="ARBA00023098"/>
    </source>
</evidence>
<dbReference type="EMBL" id="KE504131">
    <property type="protein sequence ID" value="EPT03282.1"/>
    <property type="molecule type" value="Genomic_DNA"/>
</dbReference>
<evidence type="ECO:0000256" key="6">
    <source>
        <dbReference type="RuleBase" id="RU361133"/>
    </source>
</evidence>
<dbReference type="Pfam" id="PF00168">
    <property type="entry name" value="C2"/>
    <property type="match status" value="2"/>
</dbReference>
<evidence type="ECO:0000256" key="2">
    <source>
        <dbReference type="ARBA" id="ARBA00022801"/>
    </source>
</evidence>
<dbReference type="OrthoDB" id="269822at2759"/>
<dbReference type="InterPro" id="IPR037755">
    <property type="entry name" value="Plc1_PH"/>
</dbReference>
<dbReference type="InterPro" id="IPR001192">
    <property type="entry name" value="PI-PLC_fam"/>
</dbReference>
<feature type="domain" description="C2" evidence="8">
    <location>
        <begin position="702"/>
        <end position="859"/>
    </location>
</feature>
<dbReference type="SUPFAM" id="SSF49562">
    <property type="entry name" value="C2 domain (Calcium/lipid-binding domain, CaLB)"/>
    <property type="match status" value="1"/>
</dbReference>
<dbReference type="PRINTS" id="PR00390">
    <property type="entry name" value="PHPHLIPASEC"/>
</dbReference>
<evidence type="ECO:0000313" key="11">
    <source>
        <dbReference type="EMBL" id="EPT03282.1"/>
    </source>
</evidence>
<dbReference type="Proteomes" id="UP000015241">
    <property type="component" value="Unassembled WGS sequence"/>
</dbReference>
<gene>
    <name evidence="11" type="ORF">FOMPIDRAFT_151824</name>
</gene>
<keyword evidence="5" id="KW-0807">Transducer</keyword>
<keyword evidence="4 6" id="KW-0443">Lipid metabolism</keyword>
<evidence type="ECO:0000259" key="8">
    <source>
        <dbReference type="PROSITE" id="PS50004"/>
    </source>
</evidence>
<dbReference type="Gene3D" id="3.20.20.190">
    <property type="entry name" value="Phosphatidylinositol (PI) phosphodiesterase"/>
    <property type="match status" value="1"/>
</dbReference>
<dbReference type="GO" id="GO:0004435">
    <property type="term" value="F:phosphatidylinositol-4,5-bisphosphate phospholipase C activity"/>
    <property type="evidence" value="ECO:0007669"/>
    <property type="project" value="UniProtKB-EC"/>
</dbReference>
<dbReference type="PROSITE" id="PS50008">
    <property type="entry name" value="PIPLC_Y_DOMAIN"/>
    <property type="match status" value="1"/>
</dbReference>
<dbReference type="GO" id="GO:0051209">
    <property type="term" value="P:release of sequestered calcium ion into cytosol"/>
    <property type="evidence" value="ECO:0007669"/>
    <property type="project" value="TreeGrafter"/>
</dbReference>
<dbReference type="InterPro" id="IPR002048">
    <property type="entry name" value="EF_hand_dom"/>
</dbReference>
<evidence type="ECO:0000256" key="3">
    <source>
        <dbReference type="ARBA" id="ARBA00022963"/>
    </source>
</evidence>
<dbReference type="CDD" id="cd13360">
    <property type="entry name" value="PH_PLC_fungal"/>
    <property type="match status" value="1"/>
</dbReference>
<feature type="domain" description="EF-hand" evidence="10">
    <location>
        <begin position="165"/>
        <end position="200"/>
    </location>
</feature>
<dbReference type="Gene3D" id="2.60.40.150">
    <property type="entry name" value="C2 domain"/>
    <property type="match status" value="1"/>
</dbReference>
<dbReference type="FunCoup" id="S8EE72">
    <property type="interactions" value="125"/>
</dbReference>
<name>S8EE72_FOMSC</name>
<dbReference type="EC" id="3.1.4.11" evidence="1 6"/>
<dbReference type="InterPro" id="IPR011993">
    <property type="entry name" value="PH-like_dom_sf"/>
</dbReference>
<dbReference type="SUPFAM" id="SSF51695">
    <property type="entry name" value="PLC-like phosphodiesterases"/>
    <property type="match status" value="1"/>
</dbReference>
<evidence type="ECO:0000256" key="5">
    <source>
        <dbReference type="ARBA" id="ARBA00023224"/>
    </source>
</evidence>
<dbReference type="InterPro" id="IPR011992">
    <property type="entry name" value="EF-hand-dom_pair"/>
</dbReference>
<comment type="catalytic activity">
    <reaction evidence="6">
        <text>a 1,2-diacyl-sn-glycero-3-phospho-(1D-myo-inositol-4,5-bisphosphate) + H2O = 1D-myo-inositol 1,4,5-trisphosphate + a 1,2-diacyl-sn-glycerol + H(+)</text>
        <dbReference type="Rhea" id="RHEA:33179"/>
        <dbReference type="ChEBI" id="CHEBI:15377"/>
        <dbReference type="ChEBI" id="CHEBI:15378"/>
        <dbReference type="ChEBI" id="CHEBI:17815"/>
        <dbReference type="ChEBI" id="CHEBI:58456"/>
        <dbReference type="ChEBI" id="CHEBI:203600"/>
        <dbReference type="EC" id="3.1.4.11"/>
    </reaction>
</comment>
<dbReference type="InterPro" id="IPR000909">
    <property type="entry name" value="PLipase_C_PInositol-sp_X_dom"/>
</dbReference>
<dbReference type="SMART" id="SM00149">
    <property type="entry name" value="PLCYc"/>
    <property type="match status" value="1"/>
</dbReference>
<dbReference type="AlphaFoldDB" id="S8EE72"/>
<dbReference type="Pfam" id="PF00387">
    <property type="entry name" value="PI-PLC-Y"/>
    <property type="match status" value="1"/>
</dbReference>
<dbReference type="InterPro" id="IPR035892">
    <property type="entry name" value="C2_domain_sf"/>
</dbReference>
<sequence>MLDGTIPMLLQEGTPMLKVSAKKQKRYVFKLDPDQGQISWQSKKLRIIPIENIKELREGADARYYRQQFQIAPTFEDRWLTIVYVLDGRYKTLHVLAPTRDVFQMWDLTLRRLYAIRQKLMTGLGHSEVRQAVWEKQFWKGDSGTDQRLEFEEVEHMCRRLNINPSTDDLLRRFKEADTQGRGYLDFADFQRFVKALKARPEIDKLYDRLASESGGKINYEVFERFMHTCQKSTLTPSELRRVFLRYASATHDRGLSPPASPAQTSLELATQSVSIAKEAEAASVHVDVSGGSPRPVSPSRSPSSRASGSPPVQGLTLETAVMSLRGFTTLLLSTDNSAFTDQHGKIYHDMTHPLADYYISSSHNTYLVGHQLVGESTIEGYIRALLHSCRSVELDVYDGDVEPVVYHKHTLVSKVSLRDACAAINKYAFVASQYPLIISAEVHCSLPQQDMIANIMREEFGDALISAPPEGRPKIDVLPSPEDLKGCILLKAKNLFVTDKEGIQEKEIVVDTESSSTETSSSASEVEELKEWRTTHMQGMYPPLQLKSEFKKARAVLGGSSRPEIVRTPPPAYQPPQKVRMALSLVALLVYTVGVKCRGINKKEVYAPEHLFSLSENTTNRIMKQGMLDLIKHNRTHIVRIYPKGTRIGSTNFEPHRFWSSGCQLVAINWQTFDLGYMINRAMFQRNGRAGYVLKPLALRSTGDKQLLGQHTSHRFEVTIISAQQLPRPKDSSGRDVLDKSTVDPFVEVSLHIPDWPEAPRSRRASLTTLDAPPASAAPVTPARTVVQRTGVVKNNGFNPVWDQHLSIPFDVVGDMRELVFVRFAVKQEGMVDEEPLAVYCASLGSLNMGYRHLPLHDAQLSQYLFSTLFVKLEILDI</sequence>
<evidence type="ECO:0000313" key="12">
    <source>
        <dbReference type="Proteomes" id="UP000015241"/>
    </source>
</evidence>
<dbReference type="InterPro" id="IPR000008">
    <property type="entry name" value="C2_dom"/>
</dbReference>
<keyword evidence="12" id="KW-1185">Reference proteome</keyword>
<dbReference type="PROSITE" id="PS50007">
    <property type="entry name" value="PIPLC_X_DOMAIN"/>
    <property type="match status" value="1"/>
</dbReference>
<dbReference type="PANTHER" id="PTHR10336:SF36">
    <property type="entry name" value="1-PHOSPHATIDYLINOSITOL 4,5-BISPHOSPHATE PHOSPHODIESTERASE BETA-4"/>
    <property type="match status" value="1"/>
</dbReference>
<evidence type="ECO:0000256" key="7">
    <source>
        <dbReference type="SAM" id="MobiDB-lite"/>
    </source>
</evidence>
<proteinExistence type="predicted"/>
<feature type="region of interest" description="Disordered" evidence="7">
    <location>
        <begin position="285"/>
        <end position="313"/>
    </location>
</feature>
<dbReference type="Gene3D" id="2.30.29.30">
    <property type="entry name" value="Pleckstrin-homology domain (PH domain)/Phosphotyrosine-binding domain (PTB)"/>
    <property type="match status" value="1"/>
</dbReference>
<protein>
    <recommendedName>
        <fullName evidence="1 6">Phosphoinositide phospholipase C</fullName>
        <ecNumber evidence="1 6">3.1.4.11</ecNumber>
    </recommendedName>
</protein>
<reference evidence="11 12" key="1">
    <citation type="journal article" date="2012" name="Science">
        <title>The Paleozoic origin of enzymatic lignin decomposition reconstructed from 31 fungal genomes.</title>
        <authorList>
            <person name="Floudas D."/>
            <person name="Binder M."/>
            <person name="Riley R."/>
            <person name="Barry K."/>
            <person name="Blanchette R.A."/>
            <person name="Henrissat B."/>
            <person name="Martinez A.T."/>
            <person name="Otillar R."/>
            <person name="Spatafora J.W."/>
            <person name="Yadav J.S."/>
            <person name="Aerts A."/>
            <person name="Benoit I."/>
            <person name="Boyd A."/>
            <person name="Carlson A."/>
            <person name="Copeland A."/>
            <person name="Coutinho P.M."/>
            <person name="de Vries R.P."/>
            <person name="Ferreira P."/>
            <person name="Findley K."/>
            <person name="Foster B."/>
            <person name="Gaskell J."/>
            <person name="Glotzer D."/>
            <person name="Gorecki P."/>
            <person name="Heitman J."/>
            <person name="Hesse C."/>
            <person name="Hori C."/>
            <person name="Igarashi K."/>
            <person name="Jurgens J.A."/>
            <person name="Kallen N."/>
            <person name="Kersten P."/>
            <person name="Kohler A."/>
            <person name="Kuees U."/>
            <person name="Kumar T.K.A."/>
            <person name="Kuo A."/>
            <person name="LaButti K."/>
            <person name="Larrondo L.F."/>
            <person name="Lindquist E."/>
            <person name="Ling A."/>
            <person name="Lombard V."/>
            <person name="Lucas S."/>
            <person name="Lundell T."/>
            <person name="Martin R."/>
            <person name="McLaughlin D.J."/>
            <person name="Morgenstern I."/>
            <person name="Morin E."/>
            <person name="Murat C."/>
            <person name="Nagy L.G."/>
            <person name="Nolan M."/>
            <person name="Ohm R.A."/>
            <person name="Patyshakuliyeva A."/>
            <person name="Rokas A."/>
            <person name="Ruiz-Duenas F.J."/>
            <person name="Sabat G."/>
            <person name="Salamov A."/>
            <person name="Samejima M."/>
            <person name="Schmutz J."/>
            <person name="Slot J.C."/>
            <person name="St John F."/>
            <person name="Stenlid J."/>
            <person name="Sun H."/>
            <person name="Sun S."/>
            <person name="Syed K."/>
            <person name="Tsang A."/>
            <person name="Wiebenga A."/>
            <person name="Young D."/>
            <person name="Pisabarro A."/>
            <person name="Eastwood D.C."/>
            <person name="Martin F."/>
            <person name="Cullen D."/>
            <person name="Grigoriev I.V."/>
            <person name="Hibbett D.S."/>
        </authorList>
    </citation>
    <scope>NUCLEOTIDE SEQUENCE</scope>
    <source>
        <strain evidence="12">FP-58527</strain>
    </source>
</reference>
<dbReference type="PANTHER" id="PTHR10336">
    <property type="entry name" value="PHOSPHOINOSITIDE-SPECIFIC PHOSPHOLIPASE C FAMILY PROTEIN"/>
    <property type="match status" value="1"/>
</dbReference>
<dbReference type="GO" id="GO:0048015">
    <property type="term" value="P:phosphatidylinositol-mediated signaling"/>
    <property type="evidence" value="ECO:0007669"/>
    <property type="project" value="TreeGrafter"/>
</dbReference>
<dbReference type="InterPro" id="IPR001711">
    <property type="entry name" value="PLipase_C_Pinositol-sp_Y"/>
</dbReference>